<sequence>MAVVLADRFWRIIDEARRLADLSADRLTEYGLDIQAHPVPRSAWTDPALHPNPALVRAMRRDAKRTEGSR</sequence>
<reference evidence="1 2" key="1">
    <citation type="submission" date="2019-06" db="EMBL/GenBank/DDBJ databases">
        <title>Genome of Methylobacterium sp. 17Sr1-39.</title>
        <authorList>
            <person name="Seo T."/>
        </authorList>
    </citation>
    <scope>NUCLEOTIDE SEQUENCE [LARGE SCALE GENOMIC DNA]</scope>
    <source>
        <strain evidence="1 2">17Sr1-39</strain>
    </source>
</reference>
<dbReference type="AlphaFoldDB" id="A0A5C4LQF3"/>
<dbReference type="OrthoDB" id="559450at2"/>
<proteinExistence type="predicted"/>
<evidence type="ECO:0000313" key="1">
    <source>
        <dbReference type="EMBL" id="TNC16025.1"/>
    </source>
</evidence>
<dbReference type="EMBL" id="VDDA01000001">
    <property type="protein sequence ID" value="TNC16025.1"/>
    <property type="molecule type" value="Genomic_DNA"/>
</dbReference>
<comment type="caution">
    <text evidence="1">The sequence shown here is derived from an EMBL/GenBank/DDBJ whole genome shotgun (WGS) entry which is preliminary data.</text>
</comment>
<gene>
    <name evidence="1" type="ORF">FF100_01800</name>
</gene>
<keyword evidence="2" id="KW-1185">Reference proteome</keyword>
<name>A0A5C4LQF3_9HYPH</name>
<organism evidence="1 2">
    <name type="scientific">Methylobacterium terricola</name>
    <dbReference type="NCBI Taxonomy" id="2583531"/>
    <lineage>
        <taxon>Bacteria</taxon>
        <taxon>Pseudomonadati</taxon>
        <taxon>Pseudomonadota</taxon>
        <taxon>Alphaproteobacteria</taxon>
        <taxon>Hyphomicrobiales</taxon>
        <taxon>Methylobacteriaceae</taxon>
        <taxon>Methylobacterium</taxon>
    </lineage>
</organism>
<dbReference type="Proteomes" id="UP000305267">
    <property type="component" value="Unassembled WGS sequence"/>
</dbReference>
<evidence type="ECO:0000313" key="2">
    <source>
        <dbReference type="Proteomes" id="UP000305267"/>
    </source>
</evidence>
<protein>
    <submittedName>
        <fullName evidence="1">Uncharacterized protein</fullName>
    </submittedName>
</protein>
<accession>A0A5C4LQF3</accession>